<dbReference type="EMBL" id="JASCIS010000020">
    <property type="protein sequence ID" value="MDI3420898.1"/>
    <property type="molecule type" value="Genomic_DNA"/>
</dbReference>
<dbReference type="PROSITE" id="PS50231">
    <property type="entry name" value="RICIN_B_LECTIN"/>
    <property type="match status" value="1"/>
</dbReference>
<name>A0ABT6SZ67_9ACTN</name>
<dbReference type="Pfam" id="PF00652">
    <property type="entry name" value="Ricin_B_lectin"/>
    <property type="match status" value="1"/>
</dbReference>
<evidence type="ECO:0000259" key="2">
    <source>
        <dbReference type="SMART" id="SM00458"/>
    </source>
</evidence>
<evidence type="ECO:0000313" key="4">
    <source>
        <dbReference type="Proteomes" id="UP001237105"/>
    </source>
</evidence>
<dbReference type="CDD" id="cd00161">
    <property type="entry name" value="beta-trefoil_Ricin-like"/>
    <property type="match status" value="1"/>
</dbReference>
<feature type="signal peptide" evidence="1">
    <location>
        <begin position="1"/>
        <end position="33"/>
    </location>
</feature>
<dbReference type="InterPro" id="IPR035992">
    <property type="entry name" value="Ricin_B-like_lectins"/>
</dbReference>
<dbReference type="PROSITE" id="PS51318">
    <property type="entry name" value="TAT"/>
    <property type="match status" value="1"/>
</dbReference>
<keyword evidence="4" id="KW-1185">Reference proteome</keyword>
<dbReference type="Gene3D" id="2.80.10.50">
    <property type="match status" value="2"/>
</dbReference>
<dbReference type="InterPro" id="IPR000772">
    <property type="entry name" value="Ricin_B_lectin"/>
</dbReference>
<accession>A0ABT6SZ67</accession>
<dbReference type="SMART" id="SM00458">
    <property type="entry name" value="RICIN"/>
    <property type="match status" value="1"/>
</dbReference>
<evidence type="ECO:0000313" key="3">
    <source>
        <dbReference type="EMBL" id="MDI3420898.1"/>
    </source>
</evidence>
<sequence>MTRTTRTRALARAATVAATALALTGAFVTTASAEAFAGKDVPTTATIAPGATGTAHWTYQNTGSAGVFPPSGSTVVFTAPGNSTFPAQSTVPTKYSTDNADWKDNNLGLRSCTLSEANTKLTCEGYGKNGGRSGWPANSYFRFSPKVTVVRSAPEGTRLTAGRGTVRYTDVNTRRVHTIDDGTLNVATSRAPKPMCLDAGNGRTNGKNVRIWSCNSSYANQKFVIDEGRIKVADTVGKNPELCVSTLNSRNNGDNVHMWECKNTAQAAANQRWAARGGQFVVENTLGTDNEMCLDTGNSRENDGNARIWRCMDTGNQKLVVQRGQIKVQDTL</sequence>
<dbReference type="InterPro" id="IPR006311">
    <property type="entry name" value="TAT_signal"/>
</dbReference>
<dbReference type="RefSeq" id="WP_282536768.1">
    <property type="nucleotide sequence ID" value="NZ_JASCIS010000020.1"/>
</dbReference>
<protein>
    <submittedName>
        <fullName evidence="3">RICIN domain-containing protein</fullName>
    </submittedName>
</protein>
<comment type="caution">
    <text evidence="3">The sequence shown here is derived from an EMBL/GenBank/DDBJ whole genome shotgun (WGS) entry which is preliminary data.</text>
</comment>
<gene>
    <name evidence="3" type="ORF">QIT00_20455</name>
</gene>
<proteinExistence type="predicted"/>
<dbReference type="SUPFAM" id="SSF50370">
    <property type="entry name" value="Ricin B-like lectins"/>
    <property type="match status" value="1"/>
</dbReference>
<organism evidence="3 4">
    <name type="scientific">Streptomyces luteolus</name>
    <dbReference type="NCBI Taxonomy" id="3043615"/>
    <lineage>
        <taxon>Bacteria</taxon>
        <taxon>Bacillati</taxon>
        <taxon>Actinomycetota</taxon>
        <taxon>Actinomycetes</taxon>
        <taxon>Kitasatosporales</taxon>
        <taxon>Streptomycetaceae</taxon>
        <taxon>Streptomyces</taxon>
    </lineage>
</organism>
<dbReference type="Proteomes" id="UP001237105">
    <property type="component" value="Unassembled WGS sequence"/>
</dbReference>
<keyword evidence="1" id="KW-0732">Signal</keyword>
<evidence type="ECO:0000256" key="1">
    <source>
        <dbReference type="SAM" id="SignalP"/>
    </source>
</evidence>
<feature type="domain" description="Ricin B lectin" evidence="2">
    <location>
        <begin position="185"/>
        <end position="322"/>
    </location>
</feature>
<feature type="chain" id="PRO_5045289597" evidence="1">
    <location>
        <begin position="34"/>
        <end position="332"/>
    </location>
</feature>
<reference evidence="3 4" key="1">
    <citation type="submission" date="2023-05" db="EMBL/GenBank/DDBJ databases">
        <title>Draft genome sequence of Streptomyces sp. B-S-A12 isolated from a cave soil in Thailand.</title>
        <authorList>
            <person name="Chamroensaksri N."/>
            <person name="Muangham S."/>
        </authorList>
    </citation>
    <scope>NUCLEOTIDE SEQUENCE [LARGE SCALE GENOMIC DNA]</scope>
    <source>
        <strain evidence="3 4">B-S-A12</strain>
    </source>
</reference>